<keyword evidence="3" id="KW-1185">Reference proteome</keyword>
<accession>A0ABU6UY57</accession>
<gene>
    <name evidence="2" type="ORF">PIB30_091336</name>
</gene>
<dbReference type="Proteomes" id="UP001341840">
    <property type="component" value="Unassembled WGS sequence"/>
</dbReference>
<reference evidence="2 3" key="1">
    <citation type="journal article" date="2023" name="Plants (Basel)">
        <title>Bridging the Gap: Combining Genomics and Transcriptomics Approaches to Understand Stylosanthes scabra, an Orphan Legume from the Brazilian Caatinga.</title>
        <authorList>
            <person name="Ferreira-Neto J.R.C."/>
            <person name="da Silva M.D."/>
            <person name="Binneck E."/>
            <person name="de Melo N.F."/>
            <person name="da Silva R.H."/>
            <person name="de Melo A.L.T.M."/>
            <person name="Pandolfi V."/>
            <person name="Bustamante F.O."/>
            <person name="Brasileiro-Vidal A.C."/>
            <person name="Benko-Iseppon A.M."/>
        </authorList>
    </citation>
    <scope>NUCLEOTIDE SEQUENCE [LARGE SCALE GENOMIC DNA]</scope>
    <source>
        <tissue evidence="2">Leaves</tissue>
    </source>
</reference>
<proteinExistence type="predicted"/>
<comment type="caution">
    <text evidence="2">The sequence shown here is derived from an EMBL/GenBank/DDBJ whole genome shotgun (WGS) entry which is preliminary data.</text>
</comment>
<name>A0ABU6UY57_9FABA</name>
<dbReference type="EMBL" id="JASCZI010122646">
    <property type="protein sequence ID" value="MED6164568.1"/>
    <property type="molecule type" value="Genomic_DNA"/>
</dbReference>
<organism evidence="2 3">
    <name type="scientific">Stylosanthes scabra</name>
    <dbReference type="NCBI Taxonomy" id="79078"/>
    <lineage>
        <taxon>Eukaryota</taxon>
        <taxon>Viridiplantae</taxon>
        <taxon>Streptophyta</taxon>
        <taxon>Embryophyta</taxon>
        <taxon>Tracheophyta</taxon>
        <taxon>Spermatophyta</taxon>
        <taxon>Magnoliopsida</taxon>
        <taxon>eudicotyledons</taxon>
        <taxon>Gunneridae</taxon>
        <taxon>Pentapetalae</taxon>
        <taxon>rosids</taxon>
        <taxon>fabids</taxon>
        <taxon>Fabales</taxon>
        <taxon>Fabaceae</taxon>
        <taxon>Papilionoideae</taxon>
        <taxon>50 kb inversion clade</taxon>
        <taxon>dalbergioids sensu lato</taxon>
        <taxon>Dalbergieae</taxon>
        <taxon>Pterocarpus clade</taxon>
        <taxon>Stylosanthes</taxon>
    </lineage>
</organism>
<evidence type="ECO:0000313" key="2">
    <source>
        <dbReference type="EMBL" id="MED6164568.1"/>
    </source>
</evidence>
<evidence type="ECO:0000256" key="1">
    <source>
        <dbReference type="SAM" id="MobiDB-lite"/>
    </source>
</evidence>
<feature type="compositionally biased region" description="Low complexity" evidence="1">
    <location>
        <begin position="197"/>
        <end position="211"/>
    </location>
</feature>
<protein>
    <submittedName>
        <fullName evidence="2">Uncharacterized protein</fullName>
    </submittedName>
</protein>
<sequence length="331" mass="36466">MWFTPPRPKPLQNFSINPRGTITLTHFYYLIRSGALAGGSPKIPQGFRAVDRKRRYSPFECESCKFVTHSFYAWWGAYYKIIVRSFKVIKAGADKLLAEDQPKHPKVVSKQKAEVSRAPKKKAKKTKDTLGSTSNPVQKVQPSPTPTVSSKLATRSTNPLGLATQSDASSGNKVSEVNGDKVTSKPSPPQVDQNALSKPNSPSSESNYSQSRLISSPSHHSESPDLKPNNTRADLPSTRMSAEQHEINVDKETNTEARFHKATSETVTKGVGHSNSVNKSVQLEGAKKIIEEPRIERPPTPIHKLSFSPEVLKAIQWLVHLLSAPIEANVS</sequence>
<evidence type="ECO:0000313" key="3">
    <source>
        <dbReference type="Proteomes" id="UP001341840"/>
    </source>
</evidence>
<feature type="region of interest" description="Disordered" evidence="1">
    <location>
        <begin position="102"/>
        <end position="244"/>
    </location>
</feature>
<feature type="compositionally biased region" description="Polar residues" evidence="1">
    <location>
        <begin position="129"/>
        <end position="175"/>
    </location>
</feature>